<dbReference type="InterPro" id="IPR057567">
    <property type="entry name" value="TPR_TTI1_C"/>
</dbReference>
<evidence type="ECO:0000313" key="3">
    <source>
        <dbReference type="Proteomes" id="UP000038040"/>
    </source>
</evidence>
<feature type="domain" description="TTI1 C-terminal TPR" evidence="1">
    <location>
        <begin position="75"/>
        <end position="192"/>
    </location>
</feature>
<organism evidence="3 5">
    <name type="scientific">Dracunculus medinensis</name>
    <name type="common">Guinea worm</name>
    <dbReference type="NCBI Taxonomy" id="318479"/>
    <lineage>
        <taxon>Eukaryota</taxon>
        <taxon>Metazoa</taxon>
        <taxon>Ecdysozoa</taxon>
        <taxon>Nematoda</taxon>
        <taxon>Chromadorea</taxon>
        <taxon>Rhabditida</taxon>
        <taxon>Spirurina</taxon>
        <taxon>Dracunculoidea</taxon>
        <taxon>Dracunculidae</taxon>
        <taxon>Dracunculus</taxon>
    </lineage>
</organism>
<dbReference type="InterPro" id="IPR016024">
    <property type="entry name" value="ARM-type_fold"/>
</dbReference>
<dbReference type="Proteomes" id="UP000274756">
    <property type="component" value="Unassembled WGS sequence"/>
</dbReference>
<evidence type="ECO:0000313" key="4">
    <source>
        <dbReference type="Proteomes" id="UP000274756"/>
    </source>
</evidence>
<protein>
    <submittedName>
        <fullName evidence="5">FANCI_S4 domain-containing protein</fullName>
    </submittedName>
</protein>
<sequence>DLSSFCLTYSSYFIPKIAICCRNYRRNLRAPYVLAALLDKCQQQALFNDVQHLVEELYFAVDNYSQIFIYLKSYFRTKQLLSSPSLPIRLIVLDILKQCLINIRYYENELLPMIHQNWPGIRARLNDLELIVRGKAIATMCRLSGSFVYHRFKNDAWPLIRSYMLDQSKYSKKAGKGYHHLSAFAYQKTILQWSV</sequence>
<dbReference type="SUPFAM" id="SSF48371">
    <property type="entry name" value="ARM repeat"/>
    <property type="match status" value="1"/>
</dbReference>
<dbReference type="OrthoDB" id="5865642at2759"/>
<dbReference type="GO" id="GO:0005737">
    <property type="term" value="C:cytoplasm"/>
    <property type="evidence" value="ECO:0007669"/>
    <property type="project" value="TreeGrafter"/>
</dbReference>
<dbReference type="STRING" id="318479.A0A0N4U3Z0"/>
<keyword evidence="4" id="KW-1185">Reference proteome</keyword>
<dbReference type="EMBL" id="UYYG01001153">
    <property type="protein sequence ID" value="VDN55851.1"/>
    <property type="molecule type" value="Genomic_DNA"/>
</dbReference>
<dbReference type="Pfam" id="PF24181">
    <property type="entry name" value="TPR_TTI1_C"/>
    <property type="match status" value="1"/>
</dbReference>
<reference evidence="2 4" key="2">
    <citation type="submission" date="2018-11" db="EMBL/GenBank/DDBJ databases">
        <authorList>
            <consortium name="Pathogen Informatics"/>
        </authorList>
    </citation>
    <scope>NUCLEOTIDE SEQUENCE [LARGE SCALE GENOMIC DNA]</scope>
</reference>
<evidence type="ECO:0000313" key="5">
    <source>
        <dbReference type="WBParaSite" id="DME_0000146401-mRNA-1"/>
    </source>
</evidence>
<evidence type="ECO:0000259" key="1">
    <source>
        <dbReference type="Pfam" id="PF24181"/>
    </source>
</evidence>
<proteinExistence type="predicted"/>
<dbReference type="AlphaFoldDB" id="A0A0N4U3Z0"/>
<dbReference type="WBParaSite" id="DME_0000146401-mRNA-1">
    <property type="protein sequence ID" value="DME_0000146401-mRNA-1"/>
    <property type="gene ID" value="DME_0000146401"/>
</dbReference>
<dbReference type="PANTHER" id="PTHR18460">
    <property type="entry name" value="TEL2 INTERACTING PROTEIN 1 TTI1 FAMILY MEMBER"/>
    <property type="match status" value="1"/>
</dbReference>
<name>A0A0N4U3Z0_DRAME</name>
<dbReference type="InterPro" id="IPR052587">
    <property type="entry name" value="TELO2-interacting_protein_1"/>
</dbReference>
<reference evidence="5" key="1">
    <citation type="submission" date="2017-02" db="UniProtKB">
        <authorList>
            <consortium name="WormBaseParasite"/>
        </authorList>
    </citation>
    <scope>IDENTIFICATION</scope>
</reference>
<evidence type="ECO:0000313" key="2">
    <source>
        <dbReference type="EMBL" id="VDN55851.1"/>
    </source>
</evidence>
<accession>A0A0N4U3Z0</accession>
<dbReference type="Proteomes" id="UP000038040">
    <property type="component" value="Unplaced"/>
</dbReference>
<dbReference type="PANTHER" id="PTHR18460:SF3">
    <property type="entry name" value="TELO2-INTERACTING PROTEIN 1 HOMOLOG"/>
    <property type="match status" value="1"/>
</dbReference>
<gene>
    <name evidence="2" type="ORF">DME_LOCUS5824</name>
</gene>